<protein>
    <submittedName>
        <fullName evidence="1">Uncharacterized protein</fullName>
    </submittedName>
</protein>
<sequence>MLILAYQLHELLPLCSQARALEAFHLQQSIQALIDLTQALQLLAHNQALN</sequence>
<proteinExistence type="predicted"/>
<reference evidence="1" key="1">
    <citation type="journal article" date="2015" name="Front. Microbiol.">
        <title>Combining genomic sequencing methods to explore viral diversity and reveal potential virus-host interactions.</title>
        <authorList>
            <person name="Chow C.E."/>
            <person name="Winget D.M."/>
            <person name="White R.A.III."/>
            <person name="Hallam S.J."/>
            <person name="Suttle C.A."/>
        </authorList>
    </citation>
    <scope>NUCLEOTIDE SEQUENCE</scope>
    <source>
        <strain evidence="1">Anoxic3_5</strain>
    </source>
</reference>
<reference evidence="1" key="2">
    <citation type="submission" date="2015-03" db="EMBL/GenBank/DDBJ databases">
        <authorList>
            <person name="Chow C.-E.T."/>
            <person name="Winget D.M."/>
            <person name="White R.A.III."/>
            <person name="Hallam S.J."/>
            <person name="Suttle C.A."/>
        </authorList>
    </citation>
    <scope>NUCLEOTIDE SEQUENCE</scope>
    <source>
        <strain evidence="1">Anoxic3_5</strain>
    </source>
</reference>
<evidence type="ECO:0000313" key="1">
    <source>
        <dbReference type="EMBL" id="AKH46204.1"/>
    </source>
</evidence>
<organism evidence="1">
    <name type="scientific">uncultured marine virus</name>
    <dbReference type="NCBI Taxonomy" id="186617"/>
    <lineage>
        <taxon>Viruses</taxon>
        <taxon>environmental samples</taxon>
    </lineage>
</organism>
<dbReference type="EMBL" id="KR029580">
    <property type="protein sequence ID" value="AKH46204.1"/>
    <property type="molecule type" value="Genomic_DNA"/>
</dbReference>
<accession>A0A0F7L0Y1</accession>
<name>A0A0F7L0Y1_9VIRU</name>